<comment type="caution">
    <text evidence="4">The sequence shown here is derived from an EMBL/GenBank/DDBJ whole genome shotgun (WGS) entry which is preliminary data.</text>
</comment>
<feature type="domain" description="N-acetyltransferase" evidence="3">
    <location>
        <begin position="3"/>
        <end position="171"/>
    </location>
</feature>
<keyword evidence="1 4" id="KW-0808">Transferase</keyword>
<dbReference type="Proteomes" id="UP000461595">
    <property type="component" value="Unassembled WGS sequence"/>
</dbReference>
<protein>
    <submittedName>
        <fullName evidence="4">GNAT family N-acetyltransferase</fullName>
    </submittedName>
</protein>
<dbReference type="AlphaFoldDB" id="A0A7X3KBE8"/>
<evidence type="ECO:0000256" key="2">
    <source>
        <dbReference type="ARBA" id="ARBA00023315"/>
    </source>
</evidence>
<evidence type="ECO:0000313" key="5">
    <source>
        <dbReference type="Proteomes" id="UP000461595"/>
    </source>
</evidence>
<evidence type="ECO:0000256" key="1">
    <source>
        <dbReference type="ARBA" id="ARBA00022679"/>
    </source>
</evidence>
<keyword evidence="2" id="KW-0012">Acyltransferase</keyword>
<dbReference type="InterPro" id="IPR016181">
    <property type="entry name" value="Acyl_CoA_acyltransferase"/>
</dbReference>
<dbReference type="InterPro" id="IPR000182">
    <property type="entry name" value="GNAT_dom"/>
</dbReference>
<sequence>MDVRVRFAQAKDAEKLLAIYAHYVEHTAISFEHLPPSLVEFQSRMRQIQSFYPYLVAEADGQLLGYCYAGPFRSAASYAWSVESTIYLNPNWQGKGLGNLLYDRLEEELQAMGILSIKACIGVGVEGDPYSSKSSELFHSKRGYQQVAHFPQAGYKFQRWYDMIWMEKSLGEFDSPPAAPQSILKVKRDVNEEVS</sequence>
<dbReference type="PROSITE" id="PS51186">
    <property type="entry name" value="GNAT"/>
    <property type="match status" value="1"/>
</dbReference>
<evidence type="ECO:0000259" key="3">
    <source>
        <dbReference type="PROSITE" id="PS51186"/>
    </source>
</evidence>
<proteinExistence type="predicted"/>
<reference evidence="4 5" key="1">
    <citation type="submission" date="2019-12" db="EMBL/GenBank/DDBJ databases">
        <title>Microbes associate with the intestines of laboratory mice.</title>
        <authorList>
            <person name="Navarre W."/>
            <person name="Wong E."/>
        </authorList>
    </citation>
    <scope>NUCLEOTIDE SEQUENCE [LARGE SCALE GENOMIC DNA]</scope>
    <source>
        <strain evidence="4 5">NM51_B2-22</strain>
    </source>
</reference>
<dbReference type="Gene3D" id="3.40.630.30">
    <property type="match status" value="1"/>
</dbReference>
<name>A0A7X3KBE8_9STRE</name>
<dbReference type="RefSeq" id="WP_160332391.1">
    <property type="nucleotide sequence ID" value="NZ_WSRS01000014.1"/>
</dbReference>
<dbReference type="EMBL" id="WSRS01000014">
    <property type="protein sequence ID" value="MVX58571.1"/>
    <property type="molecule type" value="Genomic_DNA"/>
</dbReference>
<evidence type="ECO:0000313" key="4">
    <source>
        <dbReference type="EMBL" id="MVX58571.1"/>
    </source>
</evidence>
<dbReference type="CDD" id="cd04301">
    <property type="entry name" value="NAT_SF"/>
    <property type="match status" value="1"/>
</dbReference>
<dbReference type="SUPFAM" id="SSF55729">
    <property type="entry name" value="Acyl-CoA N-acyltransferases (Nat)"/>
    <property type="match status" value="1"/>
</dbReference>
<dbReference type="PANTHER" id="PTHR43072">
    <property type="entry name" value="N-ACETYLTRANSFERASE"/>
    <property type="match status" value="1"/>
</dbReference>
<dbReference type="OrthoDB" id="9798006at2"/>
<dbReference type="PANTHER" id="PTHR43072:SF23">
    <property type="entry name" value="UPF0039 PROTEIN C11D3.02C"/>
    <property type="match status" value="1"/>
</dbReference>
<dbReference type="Pfam" id="PF13420">
    <property type="entry name" value="Acetyltransf_4"/>
    <property type="match status" value="1"/>
</dbReference>
<gene>
    <name evidence="4" type="ORF">E5983_02755</name>
</gene>
<organism evidence="4 5">
    <name type="scientific">Streptococcus danieliae</name>
    <dbReference type="NCBI Taxonomy" id="747656"/>
    <lineage>
        <taxon>Bacteria</taxon>
        <taxon>Bacillati</taxon>
        <taxon>Bacillota</taxon>
        <taxon>Bacilli</taxon>
        <taxon>Lactobacillales</taxon>
        <taxon>Streptococcaceae</taxon>
        <taxon>Streptococcus</taxon>
    </lineage>
</organism>
<dbReference type="GO" id="GO:0016747">
    <property type="term" value="F:acyltransferase activity, transferring groups other than amino-acyl groups"/>
    <property type="evidence" value="ECO:0007669"/>
    <property type="project" value="InterPro"/>
</dbReference>
<accession>A0A7X3KBE8</accession>